<reference evidence="2 3" key="1">
    <citation type="submission" date="2018-07" db="EMBL/GenBank/DDBJ databases">
        <title>Pseudomonas laoshanensis sp. nov., isolated from soil.</title>
        <authorList>
            <person name="Sun J."/>
            <person name="Yu L."/>
            <person name="Wang M."/>
            <person name="Zhang C."/>
        </authorList>
    </citation>
    <scope>NUCLEOTIDE SEQUENCE [LARGE SCALE GENOMIC DNA]</scope>
    <source>
        <strain evidence="2 3">Y22</strain>
    </source>
</reference>
<proteinExistence type="predicted"/>
<name>A0A7V7GTV8_9GAMM</name>
<sequence length="199" mass="21766">MIIASWQAVLTFALVVFLLLPLGRLSVGYRLATLLALLLIALIPLSTGLTLAGLLRGLTDDLALTSLVWMTSAAIVKLGYMPPLSVAQKWPLWLCFGVLGLVLYPAALGIGMIDTYRWGYNPRYLIIFIGLLTLLLVWLRSSLGLAMFLLATIGFLLGLKVSDNYWDYLLDPFIVLYSLAAIIMAMASAASRKLRSSKA</sequence>
<feature type="transmembrane region" description="Helical" evidence="1">
    <location>
        <begin position="124"/>
        <end position="157"/>
    </location>
</feature>
<organism evidence="2 3">
    <name type="scientific">Halopseudomonas laoshanensis</name>
    <dbReference type="NCBI Taxonomy" id="2268758"/>
    <lineage>
        <taxon>Bacteria</taxon>
        <taxon>Pseudomonadati</taxon>
        <taxon>Pseudomonadota</taxon>
        <taxon>Gammaproteobacteria</taxon>
        <taxon>Pseudomonadales</taxon>
        <taxon>Pseudomonadaceae</taxon>
        <taxon>Halopseudomonas</taxon>
    </lineage>
</organism>
<keyword evidence="3" id="KW-1185">Reference proteome</keyword>
<dbReference type="EMBL" id="QOVF01000002">
    <property type="protein sequence ID" value="KAA0694797.1"/>
    <property type="molecule type" value="Genomic_DNA"/>
</dbReference>
<dbReference type="RefSeq" id="WP_149332186.1">
    <property type="nucleotide sequence ID" value="NZ_QOVF01000002.1"/>
</dbReference>
<gene>
    <name evidence="2" type="ORF">DT594_07905</name>
</gene>
<dbReference type="AlphaFoldDB" id="A0A7V7GTV8"/>
<evidence type="ECO:0000256" key="1">
    <source>
        <dbReference type="SAM" id="Phobius"/>
    </source>
</evidence>
<dbReference type="Proteomes" id="UP000463138">
    <property type="component" value="Unassembled WGS sequence"/>
</dbReference>
<protein>
    <submittedName>
        <fullName evidence="2">Uncharacterized protein</fullName>
    </submittedName>
</protein>
<evidence type="ECO:0000313" key="2">
    <source>
        <dbReference type="EMBL" id="KAA0694797.1"/>
    </source>
</evidence>
<dbReference type="OrthoDB" id="6077780at2"/>
<accession>A0A7V7GTV8</accession>
<feature type="transmembrane region" description="Helical" evidence="1">
    <location>
        <begin position="90"/>
        <end position="112"/>
    </location>
</feature>
<keyword evidence="1" id="KW-1133">Transmembrane helix</keyword>
<keyword evidence="1" id="KW-0812">Transmembrane</keyword>
<feature type="transmembrane region" description="Helical" evidence="1">
    <location>
        <begin position="169"/>
        <end position="190"/>
    </location>
</feature>
<evidence type="ECO:0000313" key="3">
    <source>
        <dbReference type="Proteomes" id="UP000463138"/>
    </source>
</evidence>
<keyword evidence="1" id="KW-0472">Membrane</keyword>
<comment type="caution">
    <text evidence="2">The sequence shown here is derived from an EMBL/GenBank/DDBJ whole genome shotgun (WGS) entry which is preliminary data.</text>
</comment>
<feature type="transmembrane region" description="Helical" evidence="1">
    <location>
        <begin position="35"/>
        <end position="55"/>
    </location>
</feature>